<feature type="domain" description="3-dehydroquinate synthase C-terminal" evidence="10">
    <location>
        <begin position="219"/>
        <end position="362"/>
    </location>
</feature>
<keyword evidence="3" id="KW-0547">Nucleotide-binding</keyword>
<evidence type="ECO:0000259" key="10">
    <source>
        <dbReference type="Pfam" id="PF24621"/>
    </source>
</evidence>
<dbReference type="EC" id="4.2.3.152" evidence="7"/>
<dbReference type="PANTHER" id="PTHR43622:SF3">
    <property type="entry name" value="2-EPI-5-EPI-VALIOLONE SYNTHASE"/>
    <property type="match status" value="1"/>
</dbReference>
<dbReference type="InterPro" id="IPR050071">
    <property type="entry name" value="Dehydroquinate_synthase"/>
</dbReference>
<dbReference type="Pfam" id="PF24621">
    <property type="entry name" value="DHQS_C"/>
    <property type="match status" value="1"/>
</dbReference>
<keyword evidence="2" id="KW-0479">Metal-binding</keyword>
<keyword evidence="5" id="KW-0456">Lyase</keyword>
<evidence type="ECO:0000256" key="3">
    <source>
        <dbReference type="ARBA" id="ARBA00022741"/>
    </source>
</evidence>
<name>A0ABP7HKJ8_9ACTN</name>
<dbReference type="PANTHER" id="PTHR43622">
    <property type="entry name" value="3-DEHYDROQUINATE SYNTHASE"/>
    <property type="match status" value="1"/>
</dbReference>
<evidence type="ECO:0000256" key="2">
    <source>
        <dbReference type="ARBA" id="ARBA00022723"/>
    </source>
</evidence>
<evidence type="ECO:0000259" key="9">
    <source>
        <dbReference type="Pfam" id="PF01761"/>
    </source>
</evidence>
<dbReference type="SUPFAM" id="SSF56796">
    <property type="entry name" value="Dehydroquinate synthase-like"/>
    <property type="match status" value="1"/>
</dbReference>
<evidence type="ECO:0000256" key="5">
    <source>
        <dbReference type="ARBA" id="ARBA00023239"/>
    </source>
</evidence>
<dbReference type="InterPro" id="IPR056179">
    <property type="entry name" value="DHQS_C"/>
</dbReference>
<evidence type="ECO:0000256" key="4">
    <source>
        <dbReference type="ARBA" id="ARBA00023027"/>
    </source>
</evidence>
<dbReference type="CDD" id="cd08199">
    <property type="entry name" value="EEVS"/>
    <property type="match status" value="1"/>
</dbReference>
<sequence>MESAVQSVTRSLPAPHQRHAAADGLLRHGEDEPKWLVRAAKPVHYEVRMVDNLLDPSRYDLARAGTTERTDNRRFIVLDARLEPLYGAPLRTYLEAHQLHPHLCVLPVEEGSKTMDSVSHVVQELDRFGIARRHDPIIAIGGGVLLDIVGFAASLYRRSTPYVRIPTTLIGLVDAGVGVKTGVNFGSHKNRLGTYFAPALALLDKTFLATLDERHVRNGLAEILKIALIKDVRLFELLETHGTDLVESRMQSQPAEGDAGQEVLERAIHGMLEELQPNLWESDLQRLVDYGHTFSPTIEMQALPDLLHGEAVNIDMALTSVIARRRGLLTSEEQQRIGRVMRQLQLPQYHPVCDVESLAAALEDTIRHRDGLQHLPLPTGIGTACFVNDVTVSEISQAVAVLAAGGLDAE</sequence>
<dbReference type="InterPro" id="IPR030960">
    <property type="entry name" value="DHQS/DOIS_N"/>
</dbReference>
<comment type="caution">
    <text evidence="11">The sequence shown here is derived from an EMBL/GenBank/DDBJ whole genome shotgun (WGS) entry which is preliminary data.</text>
</comment>
<evidence type="ECO:0000256" key="6">
    <source>
        <dbReference type="ARBA" id="ARBA00023993"/>
    </source>
</evidence>
<organism evidence="11 12">
    <name type="scientific">Streptomyces coacervatus</name>
    <dbReference type="NCBI Taxonomy" id="647381"/>
    <lineage>
        <taxon>Bacteria</taxon>
        <taxon>Bacillati</taxon>
        <taxon>Actinomycetota</taxon>
        <taxon>Actinomycetes</taxon>
        <taxon>Kitasatosporales</taxon>
        <taxon>Streptomycetaceae</taxon>
        <taxon>Streptomyces</taxon>
    </lineage>
</organism>
<keyword evidence="4" id="KW-0520">NAD</keyword>
<dbReference type="EMBL" id="BAABDE010000016">
    <property type="protein sequence ID" value="GAA3797846.1"/>
    <property type="molecule type" value="Genomic_DNA"/>
</dbReference>
<dbReference type="Proteomes" id="UP001501009">
    <property type="component" value="Unassembled WGS sequence"/>
</dbReference>
<feature type="domain" description="3-dehydroquinate synthase N-terminal" evidence="9">
    <location>
        <begin position="104"/>
        <end position="217"/>
    </location>
</feature>
<reference evidence="12" key="1">
    <citation type="journal article" date="2019" name="Int. J. Syst. Evol. Microbiol.">
        <title>The Global Catalogue of Microorganisms (GCM) 10K type strain sequencing project: providing services to taxonomists for standard genome sequencing and annotation.</title>
        <authorList>
            <consortium name="The Broad Institute Genomics Platform"/>
            <consortium name="The Broad Institute Genome Sequencing Center for Infectious Disease"/>
            <person name="Wu L."/>
            <person name="Ma J."/>
        </authorList>
    </citation>
    <scope>NUCLEOTIDE SEQUENCE [LARGE SCALE GENOMIC DNA]</scope>
    <source>
        <strain evidence="12">JCM 17138</strain>
    </source>
</reference>
<evidence type="ECO:0000256" key="1">
    <source>
        <dbReference type="ARBA" id="ARBA00001911"/>
    </source>
</evidence>
<proteinExistence type="predicted"/>
<keyword evidence="12" id="KW-1185">Reference proteome</keyword>
<evidence type="ECO:0000256" key="8">
    <source>
        <dbReference type="ARBA" id="ARBA00024092"/>
    </source>
</evidence>
<dbReference type="InterPro" id="IPR035872">
    <property type="entry name" value="EEVS-like"/>
</dbReference>
<evidence type="ECO:0000313" key="12">
    <source>
        <dbReference type="Proteomes" id="UP001501009"/>
    </source>
</evidence>
<protein>
    <recommendedName>
        <fullName evidence="8">2-epi-5-epi-valiolone synthase</fullName>
        <ecNumber evidence="7">4.2.3.152</ecNumber>
    </recommendedName>
</protein>
<dbReference type="Gene3D" id="3.40.50.1970">
    <property type="match status" value="1"/>
</dbReference>
<gene>
    <name evidence="11" type="primary">aroB_2</name>
    <name evidence="11" type="ORF">GCM10022403_034620</name>
</gene>
<dbReference type="Pfam" id="PF01761">
    <property type="entry name" value="DHQ_synthase"/>
    <property type="match status" value="1"/>
</dbReference>
<comment type="catalytic activity">
    <reaction evidence="6">
        <text>D-sedoheptulose 7-phosphate = 2-epi-5-epi-valiolone + phosphate</text>
        <dbReference type="Rhea" id="RHEA:44184"/>
        <dbReference type="ChEBI" id="CHEBI:43474"/>
        <dbReference type="ChEBI" id="CHEBI:57483"/>
        <dbReference type="ChEBI" id="CHEBI:84187"/>
        <dbReference type="EC" id="4.2.3.152"/>
    </reaction>
</comment>
<dbReference type="Gene3D" id="1.20.1090.10">
    <property type="entry name" value="Dehydroquinate synthase-like - alpha domain"/>
    <property type="match status" value="1"/>
</dbReference>
<evidence type="ECO:0000256" key="7">
    <source>
        <dbReference type="ARBA" id="ARBA00024060"/>
    </source>
</evidence>
<comment type="cofactor">
    <cofactor evidence="1">
        <name>NAD(+)</name>
        <dbReference type="ChEBI" id="CHEBI:57540"/>
    </cofactor>
</comment>
<evidence type="ECO:0000313" key="11">
    <source>
        <dbReference type="EMBL" id="GAA3797846.1"/>
    </source>
</evidence>
<accession>A0ABP7HKJ8</accession>